<evidence type="ECO:0000313" key="2">
    <source>
        <dbReference type="Proteomes" id="UP000288178"/>
    </source>
</evidence>
<dbReference type="Proteomes" id="UP000288178">
    <property type="component" value="Unassembled WGS sequence"/>
</dbReference>
<protein>
    <submittedName>
        <fullName evidence="1">Uncharacterized protein</fullName>
    </submittedName>
</protein>
<gene>
    <name evidence="1" type="ORF">ENE75_21340</name>
</gene>
<comment type="caution">
    <text evidence="1">The sequence shown here is derived from an EMBL/GenBank/DDBJ whole genome shotgun (WGS) entry which is preliminary data.</text>
</comment>
<evidence type="ECO:0000313" key="1">
    <source>
        <dbReference type="EMBL" id="RVT48902.1"/>
    </source>
</evidence>
<dbReference type="AlphaFoldDB" id="A0A3S2TNE0"/>
<organism evidence="1 2">
    <name type="scientific">Rubrivivax albus</name>
    <dbReference type="NCBI Taxonomy" id="2499835"/>
    <lineage>
        <taxon>Bacteria</taxon>
        <taxon>Pseudomonadati</taxon>
        <taxon>Pseudomonadota</taxon>
        <taxon>Betaproteobacteria</taxon>
        <taxon>Burkholderiales</taxon>
        <taxon>Sphaerotilaceae</taxon>
        <taxon>Rubrivivax</taxon>
    </lineage>
</organism>
<sequence length="217" mass="23841">MNDGLQARHPNAFLMAGSMFEQGLCVKPEWDRAQGYYRSAVAVGHRAGHYRIVAGFAERDPAVALWWTQQGSAPVVPAECQVPPEVHGDAEAYAAALHAWPPGRLTACAHVAGVMAAVHGEVEYPGDVVGRGMNGQFQMVFHPAEGRIDWTVPDFTITYRQFVEPPAVVSARWAKQFHADVREYLESVGKRALARFPTPAGIDPSWQFSSVLRMSVE</sequence>
<dbReference type="RefSeq" id="WP_128200477.1">
    <property type="nucleotide sequence ID" value="NZ_SACT01000009.1"/>
</dbReference>
<keyword evidence="2" id="KW-1185">Reference proteome</keyword>
<reference evidence="1 2" key="1">
    <citation type="submission" date="2019-01" db="EMBL/GenBank/DDBJ databases">
        <authorList>
            <person name="Chen W.-M."/>
        </authorList>
    </citation>
    <scope>NUCLEOTIDE SEQUENCE [LARGE SCALE GENOMIC DNA]</scope>
    <source>
        <strain evidence="1 2">ICH-3</strain>
    </source>
</reference>
<dbReference type="EMBL" id="SACT01000009">
    <property type="protein sequence ID" value="RVT48902.1"/>
    <property type="molecule type" value="Genomic_DNA"/>
</dbReference>
<dbReference type="OrthoDB" id="8758099at2"/>
<proteinExistence type="predicted"/>
<name>A0A3S2TNE0_9BURK</name>
<accession>A0A3S2TNE0</accession>